<evidence type="ECO:0000313" key="2">
    <source>
        <dbReference type="EMBL" id="HEX69644.1"/>
    </source>
</evidence>
<proteinExistence type="predicted"/>
<protein>
    <submittedName>
        <fullName evidence="2">Uncharacterized protein</fullName>
    </submittedName>
</protein>
<comment type="caution">
    <text evidence="2">The sequence shown here is derived from an EMBL/GenBank/DDBJ whole genome shotgun (WGS) entry which is preliminary data.</text>
</comment>
<organism evidence="2">
    <name type="scientific">Thermorudis sp</name>
    <dbReference type="NCBI Taxonomy" id="1969470"/>
    <lineage>
        <taxon>Bacteria</taxon>
        <taxon>Pseudomonadati</taxon>
        <taxon>Thermomicrobiota</taxon>
        <taxon>Thermomicrobia</taxon>
        <taxon>Thermomicrobia incertae sedis</taxon>
        <taxon>Thermorudis</taxon>
    </lineage>
</organism>
<dbReference type="AlphaFoldDB" id="A0A7C2WHV7"/>
<evidence type="ECO:0000256" key="1">
    <source>
        <dbReference type="SAM" id="MobiDB-lite"/>
    </source>
</evidence>
<gene>
    <name evidence="2" type="ORF">ENP13_00125</name>
</gene>
<dbReference type="EMBL" id="DSID01000010">
    <property type="protein sequence ID" value="HEX69644.1"/>
    <property type="molecule type" value="Genomic_DNA"/>
</dbReference>
<accession>A0A7C2WHV7</accession>
<feature type="region of interest" description="Disordered" evidence="1">
    <location>
        <begin position="66"/>
        <end position="89"/>
    </location>
</feature>
<name>A0A7C2WHV7_9BACT</name>
<reference evidence="2" key="1">
    <citation type="journal article" date="2020" name="mSystems">
        <title>Genome- and Community-Level Interaction Insights into Carbon Utilization and Element Cycling Functions of Hydrothermarchaeota in Hydrothermal Sediment.</title>
        <authorList>
            <person name="Zhou Z."/>
            <person name="Liu Y."/>
            <person name="Xu W."/>
            <person name="Pan J."/>
            <person name="Luo Z.H."/>
            <person name="Li M."/>
        </authorList>
    </citation>
    <scope>NUCLEOTIDE SEQUENCE [LARGE SCALE GENOMIC DNA]</scope>
    <source>
        <strain evidence="2">SpSt-192</strain>
    </source>
</reference>
<sequence length="118" mass="12846">MSHDFDEVRDVVLGMVERCSQCGGRHRPENLQMVGRSRTMWAFRLTCPTCGAQSFIAAVVGDQPYEEEAAGSQPGPARGGGTAPTPITEDDVIAMRRFLEHFNGDFKSLFSHGSRGSA</sequence>